<dbReference type="Proteomes" id="UP001628078">
    <property type="component" value="Unassembled WGS sequence"/>
</dbReference>
<sequence length="97" mass="11522">MKQHLSLEEQETILSIDGETKRWHIYSCRTLDFNKYSPLLDNLAVTKYDDGQIMSIEGELKKGWYITKPREHKTRVLTDEQRAELVERGRRLSQSRI</sequence>
<dbReference type="EMBL" id="BQXO01000001">
    <property type="protein sequence ID" value="GKT04741.1"/>
    <property type="molecule type" value="Genomic_DNA"/>
</dbReference>
<dbReference type="RefSeq" id="WP_407881936.1">
    <property type="nucleotide sequence ID" value="NZ_BQXO01000001.1"/>
</dbReference>
<gene>
    <name evidence="1" type="ORF">JCM31185_00300</name>
</gene>
<proteinExistence type="predicted"/>
<accession>A0ABQ5JKF6</accession>
<comment type="caution">
    <text evidence="1">The sequence shown here is derived from an EMBL/GenBank/DDBJ whole genome shotgun (WGS) entry which is preliminary data.</text>
</comment>
<protein>
    <submittedName>
        <fullName evidence="1">Uncharacterized protein</fullName>
    </submittedName>
</protein>
<organism evidence="1 2">
    <name type="scientific">Furfurilactobacillus curtus</name>
    <dbReference type="NCBI Taxonomy" id="1746200"/>
    <lineage>
        <taxon>Bacteria</taxon>
        <taxon>Bacillati</taxon>
        <taxon>Bacillota</taxon>
        <taxon>Bacilli</taxon>
        <taxon>Lactobacillales</taxon>
        <taxon>Lactobacillaceae</taxon>
        <taxon>Furfurilactobacillus</taxon>
    </lineage>
</organism>
<name>A0ABQ5JKF6_9LACO</name>
<evidence type="ECO:0000313" key="1">
    <source>
        <dbReference type="EMBL" id="GKT04741.1"/>
    </source>
</evidence>
<keyword evidence="2" id="KW-1185">Reference proteome</keyword>
<reference evidence="1 2" key="1">
    <citation type="submission" date="2022-03" db="EMBL/GenBank/DDBJ databases">
        <title>Draft genome sequence of Furfurilactobacillus curtus JCM 31185.</title>
        <authorList>
            <person name="Suzuki S."/>
            <person name="Endo A."/>
            <person name="Kajikawa A."/>
        </authorList>
    </citation>
    <scope>NUCLEOTIDE SEQUENCE [LARGE SCALE GENOMIC DNA]</scope>
    <source>
        <strain evidence="1 2">JCM 31185</strain>
    </source>
</reference>
<evidence type="ECO:0000313" key="2">
    <source>
        <dbReference type="Proteomes" id="UP001628078"/>
    </source>
</evidence>